<keyword evidence="7 10" id="KW-0560">Oxidoreductase</keyword>
<dbReference type="InterPro" id="IPR009100">
    <property type="entry name" value="AcylCoA_DH/oxidase_NM_dom_sf"/>
</dbReference>
<dbReference type="EMBL" id="CP024955">
    <property type="protein sequence ID" value="ATY85603.1"/>
    <property type="molecule type" value="Genomic_DNA"/>
</dbReference>
<dbReference type="OrthoDB" id="9802447at2"/>
<dbReference type="InterPro" id="IPR009075">
    <property type="entry name" value="AcylCo_DH/oxidase_C"/>
</dbReference>
<dbReference type="SUPFAM" id="SSF56645">
    <property type="entry name" value="Acyl-CoA dehydrogenase NM domain-like"/>
    <property type="match status" value="1"/>
</dbReference>
<evidence type="ECO:0000256" key="9">
    <source>
        <dbReference type="ARBA" id="ARBA00067585"/>
    </source>
</evidence>
<dbReference type="Proteomes" id="UP000502196">
    <property type="component" value="Chromosome"/>
</dbReference>
<evidence type="ECO:0000256" key="1">
    <source>
        <dbReference type="ARBA" id="ARBA00001974"/>
    </source>
</evidence>
<dbReference type="EMBL" id="LR792683">
    <property type="protein sequence ID" value="CAB3394925.1"/>
    <property type="molecule type" value="Genomic_DNA"/>
</dbReference>
<comment type="catalytic activity">
    <reaction evidence="8">
        <text>a 2,3-saturated acyl-CoA + A = a 2,3-dehydroacyl-CoA + AH2</text>
        <dbReference type="Rhea" id="RHEA:48608"/>
        <dbReference type="ChEBI" id="CHEBI:13193"/>
        <dbReference type="ChEBI" id="CHEBI:17499"/>
        <dbReference type="ChEBI" id="CHEBI:60015"/>
        <dbReference type="ChEBI" id="CHEBI:65111"/>
    </reaction>
</comment>
<dbReference type="PROSITE" id="PS00072">
    <property type="entry name" value="ACYL_COA_DH_1"/>
    <property type="match status" value="1"/>
</dbReference>
<reference evidence="15 17" key="3">
    <citation type="submission" date="2020-04" db="EMBL/GenBank/DDBJ databases">
        <authorList>
            <person name="Hogendoorn C."/>
        </authorList>
    </citation>
    <scope>NUCLEOTIDE SEQUENCE [LARGE SCALE GENOMIC DNA]</scope>
    <source>
        <strain evidence="15">COOX1</strain>
    </source>
</reference>
<feature type="domain" description="Acyl-CoA dehydrogenase/oxidase C-terminal" evidence="11">
    <location>
        <begin position="229"/>
        <end position="377"/>
    </location>
</feature>
<dbReference type="AlphaFoldDB" id="A0A2K8N8I5"/>
<reference evidence="16" key="1">
    <citation type="submission" date="2017-11" db="EMBL/GenBank/DDBJ databases">
        <title>Complete Genome Sequence of Kyrpidia sp. Strain EA-1, a thermophilic, hydrogen-oxidizing Bacterium, isolated from the Azores.</title>
        <authorList>
            <person name="Reiner J.E."/>
            <person name="Lapp C.J."/>
            <person name="Bunk B."/>
            <person name="Gescher J."/>
        </authorList>
    </citation>
    <scope>NUCLEOTIDE SEQUENCE [LARGE SCALE GENOMIC DNA]</scope>
    <source>
        <strain evidence="16">EA-1</strain>
    </source>
</reference>
<dbReference type="Proteomes" id="UP000231932">
    <property type="component" value="Chromosome"/>
</dbReference>
<dbReference type="Pfam" id="PF02770">
    <property type="entry name" value="Acyl-CoA_dh_M"/>
    <property type="match status" value="1"/>
</dbReference>
<dbReference type="InterPro" id="IPR013786">
    <property type="entry name" value="AcylCoA_DH/ox_N"/>
</dbReference>
<dbReference type="Pfam" id="PF00441">
    <property type="entry name" value="Acyl-CoA_dh_1"/>
    <property type="match status" value="1"/>
</dbReference>
<dbReference type="InterPro" id="IPR036250">
    <property type="entry name" value="AcylCo_DH-like_C"/>
</dbReference>
<dbReference type="Gene3D" id="2.40.110.10">
    <property type="entry name" value="Butyryl-CoA Dehydrogenase, subunit A, domain 2"/>
    <property type="match status" value="1"/>
</dbReference>
<protein>
    <recommendedName>
        <fullName evidence="9">Acyl-CoA dehydrogenase</fullName>
    </recommendedName>
</protein>
<dbReference type="RefSeq" id="WP_100668370.1">
    <property type="nucleotide sequence ID" value="NZ_CP024955.1"/>
</dbReference>
<dbReference type="SUPFAM" id="SSF47203">
    <property type="entry name" value="Acyl-CoA dehydrogenase C-terminal domain-like"/>
    <property type="match status" value="1"/>
</dbReference>
<evidence type="ECO:0000313" key="17">
    <source>
        <dbReference type="Proteomes" id="UP000502196"/>
    </source>
</evidence>
<dbReference type="Gene3D" id="1.10.540.10">
    <property type="entry name" value="Acyl-CoA dehydrogenase/oxidase, N-terminal domain"/>
    <property type="match status" value="1"/>
</dbReference>
<evidence type="ECO:0000256" key="8">
    <source>
        <dbReference type="ARBA" id="ARBA00052546"/>
    </source>
</evidence>
<comment type="similarity">
    <text evidence="3 10">Belongs to the acyl-CoA dehydrogenase family.</text>
</comment>
<dbReference type="Pfam" id="PF02771">
    <property type="entry name" value="Acyl-CoA_dh_N"/>
    <property type="match status" value="1"/>
</dbReference>
<evidence type="ECO:0000259" key="11">
    <source>
        <dbReference type="Pfam" id="PF00441"/>
    </source>
</evidence>
<feature type="domain" description="Acyl-CoA dehydrogenase/oxidase N-terminal" evidence="13">
    <location>
        <begin position="5"/>
        <end position="118"/>
    </location>
</feature>
<proteinExistence type="inferred from homology"/>
<gene>
    <name evidence="15" type="primary">acdA</name>
    <name evidence="15" type="ORF">COOX1_2661</name>
    <name evidence="14" type="ORF">CVV65_12255</name>
</gene>
<dbReference type="PIRSF" id="PIRSF016578">
    <property type="entry name" value="HsaA"/>
    <property type="match status" value="1"/>
</dbReference>
<organism evidence="14 16">
    <name type="scientific">Kyrpidia spormannii</name>
    <dbReference type="NCBI Taxonomy" id="2055160"/>
    <lineage>
        <taxon>Bacteria</taxon>
        <taxon>Bacillati</taxon>
        <taxon>Bacillota</taxon>
        <taxon>Bacilli</taxon>
        <taxon>Bacillales</taxon>
        <taxon>Alicyclobacillaceae</taxon>
        <taxon>Kyrpidia</taxon>
    </lineage>
</organism>
<dbReference type="FunFam" id="2.40.110.10:FF:000001">
    <property type="entry name" value="Acyl-CoA dehydrogenase, mitochondrial"/>
    <property type="match status" value="1"/>
</dbReference>
<evidence type="ECO:0000256" key="7">
    <source>
        <dbReference type="ARBA" id="ARBA00023002"/>
    </source>
</evidence>
<evidence type="ECO:0000256" key="6">
    <source>
        <dbReference type="ARBA" id="ARBA00022827"/>
    </source>
</evidence>
<comment type="pathway">
    <text evidence="2">Amino-acid degradation; L-valine degradation.</text>
</comment>
<dbReference type="InterPro" id="IPR037069">
    <property type="entry name" value="AcylCoA_DH/ox_N_sf"/>
</dbReference>
<keyword evidence="6 10" id="KW-0274">FAD</keyword>
<dbReference type="Gene3D" id="1.20.140.10">
    <property type="entry name" value="Butyryl-CoA Dehydrogenase, subunit A, domain 3"/>
    <property type="match status" value="1"/>
</dbReference>
<keyword evidence="4" id="KW-0101">Branched-chain amino acid catabolism</keyword>
<name>A0A2K8N8I5_9BACL</name>
<evidence type="ECO:0000256" key="5">
    <source>
        <dbReference type="ARBA" id="ARBA00022630"/>
    </source>
</evidence>
<feature type="domain" description="Acyl-CoA oxidase/dehydrogenase middle" evidence="12">
    <location>
        <begin position="122"/>
        <end position="217"/>
    </location>
</feature>
<evidence type="ECO:0000313" key="15">
    <source>
        <dbReference type="EMBL" id="CAB3394925.1"/>
    </source>
</evidence>
<keyword evidence="16" id="KW-1185">Reference proteome</keyword>
<dbReference type="KEGG" id="kyr:CVV65_12255"/>
<dbReference type="PANTHER" id="PTHR43884:SF12">
    <property type="entry name" value="ISOVALERYL-COA DEHYDROGENASE, MITOCHONDRIAL-RELATED"/>
    <property type="match status" value="1"/>
</dbReference>
<dbReference type="FunFam" id="1.10.540.10:FF:000002">
    <property type="entry name" value="Acyl-CoA dehydrogenase FadE19"/>
    <property type="match status" value="1"/>
</dbReference>
<evidence type="ECO:0000256" key="4">
    <source>
        <dbReference type="ARBA" id="ARBA00022456"/>
    </source>
</evidence>
<keyword evidence="5 10" id="KW-0285">Flavoprotein</keyword>
<dbReference type="FunFam" id="1.20.140.10:FF:000001">
    <property type="entry name" value="Acyl-CoA dehydrogenase"/>
    <property type="match status" value="1"/>
</dbReference>
<evidence type="ECO:0000259" key="12">
    <source>
        <dbReference type="Pfam" id="PF02770"/>
    </source>
</evidence>
<evidence type="ECO:0000313" key="16">
    <source>
        <dbReference type="Proteomes" id="UP000231932"/>
    </source>
</evidence>
<dbReference type="GO" id="GO:0003995">
    <property type="term" value="F:acyl-CoA dehydrogenase activity"/>
    <property type="evidence" value="ECO:0007669"/>
    <property type="project" value="InterPro"/>
</dbReference>
<evidence type="ECO:0000313" key="14">
    <source>
        <dbReference type="EMBL" id="ATY85603.1"/>
    </source>
</evidence>
<dbReference type="GO" id="GO:0009083">
    <property type="term" value="P:branched-chain amino acid catabolic process"/>
    <property type="evidence" value="ECO:0007669"/>
    <property type="project" value="UniProtKB-KW"/>
</dbReference>
<sequence>MHPFTREHDELRSAIRQFLQKEIAPHVDEWERAEQVPRTVLRKMGELGYFGLNIAEEYGGSGENPLAEAVLHEELGRLNASGFANTVGVHIGIAMRPVYRFGTEEQKQAYVVPGVQGEKIGALAITEPGAGSDVAAISTRAVREGDSYVLSGNKIFITNGVYADFYVVAAKTDPQAGHRGVTLFIVERDDAGFHVQRKLEKVGNHASDTAELFFDECRIPAHRKLGEENKGFYLVMHNFQWERLMIALQTLGTAQAALDMAVEYAKTRQQFGGPLTQFQVIRHRLVDMAVEVEKARQLTYHALDLFAQGVDAVAETSMAKLTATETACKVADEALQIHGGYGYMGEYPIQRAWRDMRVTRIYGGTSEIMKEIIAKRMGLLP</sequence>
<evidence type="ECO:0000256" key="10">
    <source>
        <dbReference type="RuleBase" id="RU362125"/>
    </source>
</evidence>
<dbReference type="InterPro" id="IPR006089">
    <property type="entry name" value="Acyl-CoA_DH_CS"/>
</dbReference>
<dbReference type="InterPro" id="IPR006091">
    <property type="entry name" value="Acyl-CoA_Oxase/DH_mid-dom"/>
</dbReference>
<dbReference type="PROSITE" id="PS00073">
    <property type="entry name" value="ACYL_COA_DH_2"/>
    <property type="match status" value="1"/>
</dbReference>
<dbReference type="InterPro" id="IPR046373">
    <property type="entry name" value="Acyl-CoA_Oxase/DH_mid-dom_sf"/>
</dbReference>
<evidence type="ECO:0000256" key="2">
    <source>
        <dbReference type="ARBA" id="ARBA00005109"/>
    </source>
</evidence>
<dbReference type="PANTHER" id="PTHR43884">
    <property type="entry name" value="ACYL-COA DEHYDROGENASE"/>
    <property type="match status" value="1"/>
</dbReference>
<dbReference type="GO" id="GO:0050660">
    <property type="term" value="F:flavin adenine dinucleotide binding"/>
    <property type="evidence" value="ECO:0007669"/>
    <property type="project" value="InterPro"/>
</dbReference>
<evidence type="ECO:0000259" key="13">
    <source>
        <dbReference type="Pfam" id="PF02771"/>
    </source>
</evidence>
<comment type="cofactor">
    <cofactor evidence="1 10">
        <name>FAD</name>
        <dbReference type="ChEBI" id="CHEBI:57692"/>
    </cofactor>
</comment>
<accession>A0A2K8N8I5</accession>
<reference evidence="14" key="2">
    <citation type="journal article" date="2018" name="Genome Announc.">
        <title>Complete Genome Sequence of Kyrpidia sp. Strain EA-1, a Thermophilic Knallgas Bacterium, Isolated from the Azores.</title>
        <authorList>
            <person name="Reiner J.E."/>
            <person name="Lapp C.J."/>
            <person name="Bunk B."/>
            <person name="Sproer C."/>
            <person name="Overmann J."/>
            <person name="Gescher J."/>
        </authorList>
    </citation>
    <scope>NUCLEOTIDE SEQUENCE</scope>
    <source>
        <strain evidence="14">EA-1</strain>
    </source>
</reference>
<evidence type="ECO:0000256" key="3">
    <source>
        <dbReference type="ARBA" id="ARBA00009347"/>
    </source>
</evidence>